<dbReference type="InterPro" id="IPR053137">
    <property type="entry name" value="NLR-like"/>
</dbReference>
<evidence type="ECO:0000313" key="3">
    <source>
        <dbReference type="Proteomes" id="UP000325902"/>
    </source>
</evidence>
<dbReference type="SUPFAM" id="SSF53167">
    <property type="entry name" value="Purine and uridine phosphorylases"/>
    <property type="match status" value="1"/>
</dbReference>
<feature type="domain" description="Nucleoside phosphorylase" evidence="1">
    <location>
        <begin position="100"/>
        <end position="174"/>
    </location>
</feature>
<reference evidence="2 3" key="1">
    <citation type="journal article" date="2019" name="Sci. Rep.">
        <title>A multi-omics analysis of the grapevine pathogen Lasiodiplodia theobromae reveals that temperature affects the expression of virulence- and pathogenicity-related genes.</title>
        <authorList>
            <person name="Felix C."/>
            <person name="Meneses R."/>
            <person name="Goncalves M.F.M."/>
            <person name="Tilleman L."/>
            <person name="Duarte A.S."/>
            <person name="Jorrin-Novo J.V."/>
            <person name="Van de Peer Y."/>
            <person name="Deforce D."/>
            <person name="Van Nieuwerburgh F."/>
            <person name="Esteves A.C."/>
            <person name="Alves A."/>
        </authorList>
    </citation>
    <scope>NUCLEOTIDE SEQUENCE [LARGE SCALE GENOMIC DNA]</scope>
    <source>
        <strain evidence="2 3">LA-SOL3</strain>
    </source>
</reference>
<comment type="caution">
    <text evidence="2">The sequence shown here is derived from an EMBL/GenBank/DDBJ whole genome shotgun (WGS) entry which is preliminary data.</text>
</comment>
<name>A0A5N5D015_9PEZI</name>
<dbReference type="InterPro" id="IPR035994">
    <property type="entry name" value="Nucleoside_phosphorylase_sf"/>
</dbReference>
<evidence type="ECO:0000313" key="2">
    <source>
        <dbReference type="EMBL" id="KAB2570973.1"/>
    </source>
</evidence>
<dbReference type="OrthoDB" id="20872at2759"/>
<accession>A0A5N5D015</accession>
<gene>
    <name evidence="2" type="ORF">DBV05_g10341</name>
</gene>
<organism evidence="2 3">
    <name type="scientific">Lasiodiplodia theobromae</name>
    <dbReference type="NCBI Taxonomy" id="45133"/>
    <lineage>
        <taxon>Eukaryota</taxon>
        <taxon>Fungi</taxon>
        <taxon>Dikarya</taxon>
        <taxon>Ascomycota</taxon>
        <taxon>Pezizomycotina</taxon>
        <taxon>Dothideomycetes</taxon>
        <taxon>Dothideomycetes incertae sedis</taxon>
        <taxon>Botryosphaeriales</taxon>
        <taxon>Botryosphaeriaceae</taxon>
        <taxon>Lasiodiplodia</taxon>
    </lineage>
</organism>
<dbReference type="Pfam" id="PF01048">
    <property type="entry name" value="PNP_UDP_1"/>
    <property type="match status" value="1"/>
</dbReference>
<keyword evidence="3" id="KW-1185">Reference proteome</keyword>
<evidence type="ECO:0000259" key="1">
    <source>
        <dbReference type="Pfam" id="PF01048"/>
    </source>
</evidence>
<protein>
    <recommendedName>
        <fullName evidence="1">Nucleoside phosphorylase domain-containing protein</fullName>
    </recommendedName>
</protein>
<dbReference type="AlphaFoldDB" id="A0A5N5D015"/>
<dbReference type="PANTHER" id="PTHR46082:SF11">
    <property type="entry name" value="AAA+ ATPASE DOMAIN-CONTAINING PROTEIN-RELATED"/>
    <property type="match status" value="1"/>
</dbReference>
<proteinExistence type="predicted"/>
<dbReference type="InterPro" id="IPR000845">
    <property type="entry name" value="Nucleoside_phosphorylase_d"/>
</dbReference>
<sequence length="211" mass="23651">MKGGVIQIDLGKDTTQGFERTGMLNRPPDLLLTALAEMEAESVFNESGALPDILAGIRRRWPQKAEEISYDSAKDKLYEAGYNHPWGMDTCESCEECRLVERLERPGTDPVIHYGLIASGNQVQKNGPNRDRLWKEFGVLCFEMEAAGLMNHFPCIVIRGICDYADSHKNKRWQLYAAMVAAAYAKELLGKVTPTAVENADLANKICDRRK</sequence>
<dbReference type="EMBL" id="VCHE01000115">
    <property type="protein sequence ID" value="KAB2570973.1"/>
    <property type="molecule type" value="Genomic_DNA"/>
</dbReference>
<dbReference type="GO" id="GO:0003824">
    <property type="term" value="F:catalytic activity"/>
    <property type="evidence" value="ECO:0007669"/>
    <property type="project" value="InterPro"/>
</dbReference>
<dbReference type="Gene3D" id="3.40.50.1580">
    <property type="entry name" value="Nucleoside phosphorylase domain"/>
    <property type="match status" value="1"/>
</dbReference>
<dbReference type="PANTHER" id="PTHR46082">
    <property type="entry name" value="ATP/GTP-BINDING PROTEIN-RELATED"/>
    <property type="match status" value="1"/>
</dbReference>
<dbReference type="Proteomes" id="UP000325902">
    <property type="component" value="Unassembled WGS sequence"/>
</dbReference>
<dbReference type="GO" id="GO:0009116">
    <property type="term" value="P:nucleoside metabolic process"/>
    <property type="evidence" value="ECO:0007669"/>
    <property type="project" value="InterPro"/>
</dbReference>